<accession>A0A6G9YYZ3</accession>
<evidence type="ECO:0000313" key="2">
    <source>
        <dbReference type="EMBL" id="QIS18206.1"/>
    </source>
</evidence>
<reference evidence="2 3" key="1">
    <citation type="journal article" date="2019" name="ACS Chem. Biol.">
        <title>Identification and Mobilization of a Cryptic Antibiotic Biosynthesis Gene Locus from a Human-Pathogenic Nocardia Isolate.</title>
        <authorList>
            <person name="Herisse M."/>
            <person name="Ishida K."/>
            <person name="Porter J.L."/>
            <person name="Howden B."/>
            <person name="Hertweck C."/>
            <person name="Stinear T.P."/>
            <person name="Pidot S.J."/>
        </authorList>
    </citation>
    <scope>NUCLEOTIDE SEQUENCE [LARGE SCALE GENOMIC DNA]</scope>
    <source>
        <strain evidence="2 3">AUSMDU00012715</strain>
    </source>
</reference>
<dbReference type="Pfam" id="PF23275">
    <property type="entry name" value="TPR_23"/>
    <property type="match status" value="1"/>
</dbReference>
<dbReference type="RefSeq" id="WP_167485526.1">
    <property type="nucleotide sequence ID" value="NZ_CP046173.1"/>
</dbReference>
<evidence type="ECO:0000259" key="1">
    <source>
        <dbReference type="Pfam" id="PF23275"/>
    </source>
</evidence>
<name>A0A6G9YYZ3_9NOCA</name>
<dbReference type="AlphaFoldDB" id="A0A6G9YYZ3"/>
<organism evidence="2 3">
    <name type="scientific">Nocardia terpenica</name>
    <dbReference type="NCBI Taxonomy" id="455432"/>
    <lineage>
        <taxon>Bacteria</taxon>
        <taxon>Bacillati</taxon>
        <taxon>Actinomycetota</taxon>
        <taxon>Actinomycetes</taxon>
        <taxon>Mycobacteriales</taxon>
        <taxon>Nocardiaceae</taxon>
        <taxon>Nocardia</taxon>
    </lineage>
</organism>
<dbReference type="EMBL" id="CP046173">
    <property type="protein sequence ID" value="QIS18206.1"/>
    <property type="molecule type" value="Genomic_DNA"/>
</dbReference>
<evidence type="ECO:0000313" key="3">
    <source>
        <dbReference type="Proteomes" id="UP000500953"/>
    </source>
</evidence>
<protein>
    <recommendedName>
        <fullName evidence="1">TPR repeat domain-containing protein</fullName>
    </recommendedName>
</protein>
<feature type="domain" description="TPR repeat" evidence="1">
    <location>
        <begin position="197"/>
        <end position="462"/>
    </location>
</feature>
<dbReference type="Proteomes" id="UP000500953">
    <property type="component" value="Chromosome"/>
</dbReference>
<proteinExistence type="predicted"/>
<sequence length="773" mass="82221">MSALTDLAKAFSTDNDDTFFTQIDGAKKFFTDATSWRGASHDAAYNRVAEDHDQARKVGNYVDDLVTAINQAASDIDSHRTVLLGKVADAEAAGLTVHDNWTVHGPDADTDLIHTHQAAIDGAYHPFTDAVSTAATKISEAAELVRAAGDLFGSDLDVKDAPAQGGRLGAEDGAAAAAAAKSNDPAAWAQVASHLPANGLTPDQMQALEQGKDVPTLPAEVQDYYREFFNNAGKDGVLGLNQYLDGQAQGGNTMAASQQRALADGMVVLTNEHVGTGRTPDGKLVSPGSYTNLPPSMRQLISGRWEDDTGVIKSDNGVPQRMQQREQLANLLSKTDPGVVGGKTFSMEVARQGASLAHYLNDADTVNHGNLPPGMPADAKPKLDTAASQLLGLGTRNHEADYQLLTGKDSQTGAPIPSDLSFGANGDQYHPTGNYDPSKFTSSVFEHQWGDKGKAASGLFEWTGSETHDPGAEGDLARKTMAALPSVLAPTHTDDLTHREALVTAPDGKTVFQHMADSFNKNPEFANSLARVSAGNLDAFAYAGDKVAADPHPAVPLELRDSQRLLMLASQTDQGRQTLDLARQQYETAALYQVTHNPGGVAPDPESFLKRLAGLDAHIDAATNNAVSYQAGNQVAQHNAQAMQSYTTTKDIADSTKKLVDAIPIPGGPFVGAVKNIGEDHAYQALLNEIDPQPKPGKLQFPDVGDMQNNAHNNFENRLDSLLQNGGQLPPETKRSDYVSAYEYEYNARTSAQLARNSSDLEQLATGGAQAPK</sequence>
<dbReference type="InterPro" id="IPR057037">
    <property type="entry name" value="TPR_rep_actino"/>
</dbReference>
<gene>
    <name evidence="2" type="ORF">F6W96_07725</name>
</gene>